<evidence type="ECO:0000256" key="1">
    <source>
        <dbReference type="SAM" id="SignalP"/>
    </source>
</evidence>
<keyword evidence="3" id="KW-1185">Reference proteome</keyword>
<keyword evidence="1" id="KW-0732">Signal</keyword>
<dbReference type="EMBL" id="LSRX01005455">
    <property type="protein sequence ID" value="OLP73448.1"/>
    <property type="molecule type" value="Genomic_DNA"/>
</dbReference>
<dbReference type="Proteomes" id="UP000186817">
    <property type="component" value="Unassembled WGS sequence"/>
</dbReference>
<organism evidence="2 3">
    <name type="scientific">Symbiodinium microadriaticum</name>
    <name type="common">Dinoflagellate</name>
    <name type="synonym">Zooxanthella microadriatica</name>
    <dbReference type="NCBI Taxonomy" id="2951"/>
    <lineage>
        <taxon>Eukaryota</taxon>
        <taxon>Sar</taxon>
        <taxon>Alveolata</taxon>
        <taxon>Dinophyceae</taxon>
        <taxon>Suessiales</taxon>
        <taxon>Symbiodiniaceae</taxon>
        <taxon>Symbiodinium</taxon>
    </lineage>
</organism>
<sequence length="109" mass="12577">MLCWLSAFQLRLIGVIFGYGTNASDRRLKTNIRRVPDQQYYDRIGGCKEELLALNYWKLSVYGPVERGEKPAKAGGMKRASEQNLVVLLDKWSACWKQRRRTRAIGPML</sequence>
<feature type="chain" id="PRO_5012570695" evidence="1">
    <location>
        <begin position="19"/>
        <end position="109"/>
    </location>
</feature>
<protein>
    <submittedName>
        <fullName evidence="2">Uncharacterized protein</fullName>
    </submittedName>
</protein>
<feature type="signal peptide" evidence="1">
    <location>
        <begin position="1"/>
        <end position="18"/>
    </location>
</feature>
<comment type="caution">
    <text evidence="2">The sequence shown here is derived from an EMBL/GenBank/DDBJ whole genome shotgun (WGS) entry which is preliminary data.</text>
</comment>
<dbReference type="AlphaFoldDB" id="A0A1Q9BRY4"/>
<name>A0A1Q9BRY4_SYMMI</name>
<evidence type="ECO:0000313" key="2">
    <source>
        <dbReference type="EMBL" id="OLP73448.1"/>
    </source>
</evidence>
<reference evidence="2 3" key="1">
    <citation type="submission" date="2016-02" db="EMBL/GenBank/DDBJ databases">
        <title>Genome analysis of coral dinoflagellate symbionts highlights evolutionary adaptations to a symbiotic lifestyle.</title>
        <authorList>
            <person name="Aranda M."/>
            <person name="Li Y."/>
            <person name="Liew Y.J."/>
            <person name="Baumgarten S."/>
            <person name="Simakov O."/>
            <person name="Wilson M."/>
            <person name="Piel J."/>
            <person name="Ashoor H."/>
            <person name="Bougouffa S."/>
            <person name="Bajic V.B."/>
            <person name="Ryu T."/>
            <person name="Ravasi T."/>
            <person name="Bayer T."/>
            <person name="Micklem G."/>
            <person name="Kim H."/>
            <person name="Bhak J."/>
            <person name="Lajeunesse T.C."/>
            <person name="Voolstra C.R."/>
        </authorList>
    </citation>
    <scope>NUCLEOTIDE SEQUENCE [LARGE SCALE GENOMIC DNA]</scope>
    <source>
        <strain evidence="2 3">CCMP2467</strain>
    </source>
</reference>
<accession>A0A1Q9BRY4</accession>
<gene>
    <name evidence="2" type="ORF">AK812_SmicGene47309</name>
</gene>
<evidence type="ECO:0000313" key="3">
    <source>
        <dbReference type="Proteomes" id="UP000186817"/>
    </source>
</evidence>
<proteinExistence type="predicted"/>